<comment type="caution">
    <text evidence="1">The sequence shown here is derived from an EMBL/GenBank/DDBJ whole genome shotgun (WGS) entry which is preliminary data.</text>
</comment>
<evidence type="ECO:0000313" key="2">
    <source>
        <dbReference type="Proteomes" id="UP000177331"/>
    </source>
</evidence>
<name>A0A1F7W8A5_9BACT</name>
<accession>A0A1F7W8A5</accession>
<protein>
    <submittedName>
        <fullName evidence="1">Uncharacterized protein</fullName>
    </submittedName>
</protein>
<reference evidence="1 2" key="1">
    <citation type="journal article" date="2016" name="Nat. Commun.">
        <title>Thousands of microbial genomes shed light on interconnected biogeochemical processes in an aquifer system.</title>
        <authorList>
            <person name="Anantharaman K."/>
            <person name="Brown C.T."/>
            <person name="Hug L.A."/>
            <person name="Sharon I."/>
            <person name="Castelle C.J."/>
            <person name="Probst A.J."/>
            <person name="Thomas B.C."/>
            <person name="Singh A."/>
            <person name="Wilkins M.J."/>
            <person name="Karaoz U."/>
            <person name="Brodie E.L."/>
            <person name="Williams K.H."/>
            <person name="Hubbard S.S."/>
            <person name="Banfield J.F."/>
        </authorList>
    </citation>
    <scope>NUCLEOTIDE SEQUENCE [LARGE SCALE GENOMIC DNA]</scope>
</reference>
<proteinExistence type="predicted"/>
<gene>
    <name evidence="1" type="ORF">A2318_04585</name>
</gene>
<dbReference type="STRING" id="1802421.A2318_04585"/>
<sequence>MNAVLEHPFWGRFPKALSDGIDHIEQVFEKAEFDEVLADRVARALGLVVKRGKFGEPELAFLAAARAEFGGKESFVATTIDFVSTIASSIDPSDKKTPEQVRDRLDFARLVYVAARDKPELLDHLNDSAYRQLDPSVCNNPNLDALLGELLDKKLLTDQKHIDAVKVMLSPLRANWTADRCDEARRLFEGVGYLENIEFIALRRNIDRYRAQFPRIAAKLAIPAHAFRLFYPDETVLRFEFVCYTMHIARTSTHA</sequence>
<dbReference type="EMBL" id="MGFD01000024">
    <property type="protein sequence ID" value="OGL98618.1"/>
    <property type="molecule type" value="Genomic_DNA"/>
</dbReference>
<dbReference type="Proteomes" id="UP000177331">
    <property type="component" value="Unassembled WGS sequence"/>
</dbReference>
<dbReference type="AlphaFoldDB" id="A0A1F7W8A5"/>
<evidence type="ECO:0000313" key="1">
    <source>
        <dbReference type="EMBL" id="OGL98618.1"/>
    </source>
</evidence>
<organism evidence="1 2">
    <name type="scientific">Candidatus Uhrbacteria bacterium RIFOXYB2_FULL_45_11</name>
    <dbReference type="NCBI Taxonomy" id="1802421"/>
    <lineage>
        <taxon>Bacteria</taxon>
        <taxon>Candidatus Uhriibacteriota</taxon>
    </lineage>
</organism>